<evidence type="ECO:0000313" key="1">
    <source>
        <dbReference type="EMBL" id="QDQ26200.1"/>
    </source>
</evidence>
<reference evidence="2" key="1">
    <citation type="submission" date="2019-07" db="EMBL/GenBank/DDBJ databases">
        <title>Chitinimonas sp. nov., isolated from Ny-Alesund, arctica soil.</title>
        <authorList>
            <person name="Xu Q."/>
            <person name="Peng F."/>
        </authorList>
    </citation>
    <scope>NUCLEOTIDE SEQUENCE [LARGE SCALE GENOMIC DNA]</scope>
    <source>
        <strain evidence="2">R3-44</strain>
    </source>
</reference>
<proteinExistence type="predicted"/>
<sequence length="361" mass="37224">MAEPFFSLDPDNEPPALLGKMDALIARHRGSGLDPNVPVLTDLDAHGAVGDIPVLTHIAGGDDDLMFTPEEIRNDPPSALESLAPARTPPLGAPARQAAVSVPPPPVPAPAMVAPPVPAKPVEPKPGVVSSLDFPELSIPTLKPAEVKPVAINPPSPLSDGPLMPELSLNFDFAPPPEDKSLAPGSAAMVPVAAPVPVPAPAPAMAPVPAPIAAAPVTPAAPVSPPLNDQMALLAAAMAAPPIPRAVVEAEREAMARPSTLVLVSDEFPDLSIELDDALALAQAEAAAVAAVQAAPIDPAVIVAELMGNLRPDIEKLVNAELKRQVTTLYVEALKRTLGSLQPQLDKLITAKVEEALKQRM</sequence>
<dbReference type="AlphaFoldDB" id="A0A516SDI8"/>
<organism evidence="1 2">
    <name type="scientific">Chitinimonas arctica</name>
    <dbReference type="NCBI Taxonomy" id="2594795"/>
    <lineage>
        <taxon>Bacteria</taxon>
        <taxon>Pseudomonadati</taxon>
        <taxon>Pseudomonadota</taxon>
        <taxon>Betaproteobacteria</taxon>
        <taxon>Neisseriales</taxon>
        <taxon>Chitinibacteraceae</taxon>
        <taxon>Chitinimonas</taxon>
    </lineage>
</organism>
<protein>
    <submittedName>
        <fullName evidence="1">Uncharacterized protein</fullName>
    </submittedName>
</protein>
<name>A0A516SDI8_9NEIS</name>
<evidence type="ECO:0000313" key="2">
    <source>
        <dbReference type="Proteomes" id="UP000317550"/>
    </source>
</evidence>
<keyword evidence="2" id="KW-1185">Reference proteome</keyword>
<dbReference type="OrthoDB" id="8589970at2"/>
<accession>A0A516SDI8</accession>
<gene>
    <name evidence="1" type="ORF">FNU76_07420</name>
</gene>
<dbReference type="KEGG" id="cari:FNU76_07420"/>
<dbReference type="Proteomes" id="UP000317550">
    <property type="component" value="Chromosome"/>
</dbReference>
<dbReference type="RefSeq" id="WP_144277599.1">
    <property type="nucleotide sequence ID" value="NZ_CP041730.1"/>
</dbReference>
<dbReference type="EMBL" id="CP041730">
    <property type="protein sequence ID" value="QDQ26200.1"/>
    <property type="molecule type" value="Genomic_DNA"/>
</dbReference>